<proteinExistence type="predicted"/>
<feature type="transmembrane region" description="Helical" evidence="1">
    <location>
        <begin position="263"/>
        <end position="285"/>
    </location>
</feature>
<sequence length="335" mass="37346">MHQQLKYLRQKQSVVFAALLSRLLLCGFNVYQFADIIDNSQQVSDSDLKESATYLSAVLTDDTSATAGNYEVQYDDFTVATGSCKSSLRSKDVEALKHIDYYDVPHKYLTTVFTTSSPYVSNPPKLSADFDLKFTNTHTCDPSSEISCNHGGLTGDYTCYQWPMPPYIDLVIKPNPSFTDFSFPTSYHQPIFREAPSFENLVGKSTVVGGNSYFIQDPESDYCGSFQYLPADQLELHVTSWDDPCSHYLLDFDGSFGNDGTTLFVFGGIFCFLWLLDNFSIIFACKAKRRARRAGYVPTDTVPSFGSSLAANDPLIPQSSAYQPIQGDAGNSFYH</sequence>
<protein>
    <submittedName>
        <fullName evidence="2">Uncharacterized protein</fullName>
    </submittedName>
</protein>
<keyword evidence="1" id="KW-1133">Transmembrane helix</keyword>
<organism evidence="2 3">
    <name type="scientific">Aduncisulcus paluster</name>
    <dbReference type="NCBI Taxonomy" id="2918883"/>
    <lineage>
        <taxon>Eukaryota</taxon>
        <taxon>Metamonada</taxon>
        <taxon>Carpediemonas-like organisms</taxon>
        <taxon>Aduncisulcus</taxon>
    </lineage>
</organism>
<accession>A0ABQ5KT33</accession>
<reference evidence="2" key="1">
    <citation type="submission" date="2022-03" db="EMBL/GenBank/DDBJ databases">
        <title>Draft genome sequence of Aduncisulcus paluster, a free-living microaerophilic Fornicata.</title>
        <authorList>
            <person name="Yuyama I."/>
            <person name="Kume K."/>
            <person name="Tamura T."/>
            <person name="Inagaki Y."/>
            <person name="Hashimoto T."/>
        </authorList>
    </citation>
    <scope>NUCLEOTIDE SEQUENCE</scope>
    <source>
        <strain evidence="2">NY0171</strain>
    </source>
</reference>
<keyword evidence="1" id="KW-0812">Transmembrane</keyword>
<keyword evidence="3" id="KW-1185">Reference proteome</keyword>
<name>A0ABQ5KT33_9EUKA</name>
<evidence type="ECO:0000313" key="3">
    <source>
        <dbReference type="Proteomes" id="UP001057375"/>
    </source>
</evidence>
<gene>
    <name evidence="2" type="ORF">ADUPG1_008750</name>
</gene>
<keyword evidence="1" id="KW-0472">Membrane</keyword>
<dbReference type="EMBL" id="BQXS01011031">
    <property type="protein sequence ID" value="GKT35629.1"/>
    <property type="molecule type" value="Genomic_DNA"/>
</dbReference>
<evidence type="ECO:0000313" key="2">
    <source>
        <dbReference type="EMBL" id="GKT35629.1"/>
    </source>
</evidence>
<evidence type="ECO:0000256" key="1">
    <source>
        <dbReference type="SAM" id="Phobius"/>
    </source>
</evidence>
<dbReference type="Proteomes" id="UP001057375">
    <property type="component" value="Unassembled WGS sequence"/>
</dbReference>
<comment type="caution">
    <text evidence="2">The sequence shown here is derived from an EMBL/GenBank/DDBJ whole genome shotgun (WGS) entry which is preliminary data.</text>
</comment>